<comment type="caution">
    <text evidence="2">The sequence shown here is derived from an EMBL/GenBank/DDBJ whole genome shotgun (WGS) entry which is preliminary data.</text>
</comment>
<dbReference type="Proteomes" id="UP000593571">
    <property type="component" value="Unassembled WGS sequence"/>
</dbReference>
<feature type="compositionally biased region" description="Basic and acidic residues" evidence="1">
    <location>
        <begin position="98"/>
        <end position="107"/>
    </location>
</feature>
<feature type="region of interest" description="Disordered" evidence="1">
    <location>
        <begin position="74"/>
        <end position="107"/>
    </location>
</feature>
<organism evidence="2 3">
    <name type="scientific">Rousettus aegyptiacus</name>
    <name type="common">Egyptian fruit bat</name>
    <name type="synonym">Pteropus aegyptiacus</name>
    <dbReference type="NCBI Taxonomy" id="9407"/>
    <lineage>
        <taxon>Eukaryota</taxon>
        <taxon>Metazoa</taxon>
        <taxon>Chordata</taxon>
        <taxon>Craniata</taxon>
        <taxon>Vertebrata</taxon>
        <taxon>Euteleostomi</taxon>
        <taxon>Mammalia</taxon>
        <taxon>Eutheria</taxon>
        <taxon>Laurasiatheria</taxon>
        <taxon>Chiroptera</taxon>
        <taxon>Yinpterochiroptera</taxon>
        <taxon>Pteropodoidea</taxon>
        <taxon>Pteropodidae</taxon>
        <taxon>Rousettinae</taxon>
        <taxon>Rousettus</taxon>
    </lineage>
</organism>
<evidence type="ECO:0000313" key="3">
    <source>
        <dbReference type="Proteomes" id="UP000593571"/>
    </source>
</evidence>
<feature type="compositionally biased region" description="Basic residues" evidence="1">
    <location>
        <begin position="74"/>
        <end position="92"/>
    </location>
</feature>
<protein>
    <submittedName>
        <fullName evidence="2">Uncharacterized protein</fullName>
    </submittedName>
</protein>
<keyword evidence="3" id="KW-1185">Reference proteome</keyword>
<proteinExistence type="predicted"/>
<accession>A0A7J8F0S3</accession>
<dbReference type="EMBL" id="JACASE010000008">
    <property type="protein sequence ID" value="KAF6440999.1"/>
    <property type="molecule type" value="Genomic_DNA"/>
</dbReference>
<sequence>MHVFSGTHRVGRAKSFSVRQPGGDLALPGRSFQKGDHVVSSWLRTQFLISLDRNQTGQLPSIARLVAISAWGRGGRKTARKGPSQRRPRRPLTSHEGVTSERAESSRELRVCHSSSWMLPQRHKLAFKTSPPTPITTTKFLLPLGWLCGASLSPHPVKQPSAPPFPSTQC</sequence>
<reference evidence="2 3" key="1">
    <citation type="journal article" date="2020" name="Nature">
        <title>Six reference-quality genomes reveal evolution of bat adaptations.</title>
        <authorList>
            <person name="Jebb D."/>
            <person name="Huang Z."/>
            <person name="Pippel M."/>
            <person name="Hughes G.M."/>
            <person name="Lavrichenko K."/>
            <person name="Devanna P."/>
            <person name="Winkler S."/>
            <person name="Jermiin L.S."/>
            <person name="Skirmuntt E.C."/>
            <person name="Katzourakis A."/>
            <person name="Burkitt-Gray L."/>
            <person name="Ray D.A."/>
            <person name="Sullivan K.A.M."/>
            <person name="Roscito J.G."/>
            <person name="Kirilenko B.M."/>
            <person name="Davalos L.M."/>
            <person name="Corthals A.P."/>
            <person name="Power M.L."/>
            <person name="Jones G."/>
            <person name="Ransome R.D."/>
            <person name="Dechmann D.K.N."/>
            <person name="Locatelli A.G."/>
            <person name="Puechmaille S.J."/>
            <person name="Fedrigo O."/>
            <person name="Jarvis E.D."/>
            <person name="Hiller M."/>
            <person name="Vernes S.C."/>
            <person name="Myers E.W."/>
            <person name="Teeling E.C."/>
        </authorList>
    </citation>
    <scope>NUCLEOTIDE SEQUENCE [LARGE SCALE GENOMIC DNA]</scope>
    <source>
        <strain evidence="2">MRouAeg1</strain>
        <tissue evidence="2">Muscle</tissue>
    </source>
</reference>
<dbReference type="AlphaFoldDB" id="A0A7J8F0S3"/>
<gene>
    <name evidence="2" type="ORF">HJG63_012228</name>
</gene>
<evidence type="ECO:0000313" key="2">
    <source>
        <dbReference type="EMBL" id="KAF6440999.1"/>
    </source>
</evidence>
<evidence type="ECO:0000256" key="1">
    <source>
        <dbReference type="SAM" id="MobiDB-lite"/>
    </source>
</evidence>
<name>A0A7J8F0S3_ROUAE</name>
<feature type="region of interest" description="Disordered" evidence="1">
    <location>
        <begin position="1"/>
        <end position="21"/>
    </location>
</feature>